<keyword evidence="2 5" id="KW-0812">Transmembrane</keyword>
<dbReference type="GO" id="GO:0140359">
    <property type="term" value="F:ABC-type transporter activity"/>
    <property type="evidence" value="ECO:0007669"/>
    <property type="project" value="InterPro"/>
</dbReference>
<name>A0A183CVZ7_9BILA</name>
<sequence>MFVILSWMIPSALLVKNIVYEKEMRLKEMMRIMGLGDSVHWIAWSVQSFAINFISICFISYGRLLPATDLSILIFYFTLFSIACMAQSVFISTLFSQTNVASVSTA</sequence>
<dbReference type="GO" id="GO:0016020">
    <property type="term" value="C:membrane"/>
    <property type="evidence" value="ECO:0007669"/>
    <property type="project" value="UniProtKB-SubCell"/>
</dbReference>
<evidence type="ECO:0000259" key="6">
    <source>
        <dbReference type="Pfam" id="PF12698"/>
    </source>
</evidence>
<feature type="domain" description="ABC-2 type transporter transmembrane" evidence="6">
    <location>
        <begin position="1"/>
        <end position="103"/>
    </location>
</feature>
<dbReference type="PANTHER" id="PTHR19229">
    <property type="entry name" value="ATP-BINDING CASSETTE TRANSPORTER SUBFAMILY A ABCA"/>
    <property type="match status" value="1"/>
</dbReference>
<evidence type="ECO:0000256" key="1">
    <source>
        <dbReference type="ARBA" id="ARBA00004141"/>
    </source>
</evidence>
<feature type="transmembrane region" description="Helical" evidence="5">
    <location>
        <begin position="41"/>
        <end position="61"/>
    </location>
</feature>
<evidence type="ECO:0000256" key="2">
    <source>
        <dbReference type="ARBA" id="ARBA00022692"/>
    </source>
</evidence>
<organism evidence="9">
    <name type="scientific">Gongylonema pulchrum</name>
    <dbReference type="NCBI Taxonomy" id="637853"/>
    <lineage>
        <taxon>Eukaryota</taxon>
        <taxon>Metazoa</taxon>
        <taxon>Ecdysozoa</taxon>
        <taxon>Nematoda</taxon>
        <taxon>Chromadorea</taxon>
        <taxon>Rhabditida</taxon>
        <taxon>Spirurina</taxon>
        <taxon>Spiruromorpha</taxon>
        <taxon>Spiruroidea</taxon>
        <taxon>Gongylonematidae</taxon>
        <taxon>Gongylonema</taxon>
    </lineage>
</organism>
<protein>
    <submittedName>
        <fullName evidence="9">ABC2_membrane domain-containing protein</fullName>
    </submittedName>
</protein>
<keyword evidence="4 5" id="KW-0472">Membrane</keyword>
<evidence type="ECO:0000256" key="3">
    <source>
        <dbReference type="ARBA" id="ARBA00022989"/>
    </source>
</evidence>
<keyword evidence="8" id="KW-1185">Reference proteome</keyword>
<evidence type="ECO:0000313" key="8">
    <source>
        <dbReference type="Proteomes" id="UP000271098"/>
    </source>
</evidence>
<accession>A0A183CVZ7</accession>
<evidence type="ECO:0000256" key="4">
    <source>
        <dbReference type="ARBA" id="ARBA00023136"/>
    </source>
</evidence>
<comment type="subcellular location">
    <subcellularLocation>
        <location evidence="1">Membrane</location>
        <topology evidence="1">Multi-pass membrane protein</topology>
    </subcellularLocation>
</comment>
<dbReference type="AlphaFoldDB" id="A0A183CVZ7"/>
<keyword evidence="3 5" id="KW-1133">Transmembrane helix</keyword>
<dbReference type="PANTHER" id="PTHR19229:SF260">
    <property type="entry name" value="ABC TRANSPORTER DOMAIN-CONTAINING PROTEIN"/>
    <property type="match status" value="1"/>
</dbReference>
<evidence type="ECO:0000256" key="5">
    <source>
        <dbReference type="SAM" id="Phobius"/>
    </source>
</evidence>
<dbReference type="EMBL" id="UYRT01000609">
    <property type="protein sequence ID" value="VDK28440.1"/>
    <property type="molecule type" value="Genomic_DNA"/>
</dbReference>
<feature type="transmembrane region" description="Helical" evidence="5">
    <location>
        <begin position="73"/>
        <end position="95"/>
    </location>
</feature>
<dbReference type="InterPro" id="IPR013525">
    <property type="entry name" value="ABC2_TM"/>
</dbReference>
<dbReference type="Pfam" id="PF12698">
    <property type="entry name" value="ABC2_membrane_3"/>
    <property type="match status" value="1"/>
</dbReference>
<reference evidence="9" key="1">
    <citation type="submission" date="2016-06" db="UniProtKB">
        <authorList>
            <consortium name="WormBaseParasite"/>
        </authorList>
    </citation>
    <scope>IDENTIFICATION</scope>
</reference>
<gene>
    <name evidence="7" type="ORF">GPUH_LOCUS638</name>
</gene>
<dbReference type="GO" id="GO:0005319">
    <property type="term" value="F:lipid transporter activity"/>
    <property type="evidence" value="ECO:0007669"/>
    <property type="project" value="TreeGrafter"/>
</dbReference>
<evidence type="ECO:0000313" key="7">
    <source>
        <dbReference type="EMBL" id="VDK28440.1"/>
    </source>
</evidence>
<proteinExistence type="predicted"/>
<dbReference type="Proteomes" id="UP000271098">
    <property type="component" value="Unassembled WGS sequence"/>
</dbReference>
<evidence type="ECO:0000313" key="9">
    <source>
        <dbReference type="WBParaSite" id="GPUH_0000063801-mRNA-1"/>
    </source>
</evidence>
<reference evidence="7 8" key="2">
    <citation type="submission" date="2018-11" db="EMBL/GenBank/DDBJ databases">
        <authorList>
            <consortium name="Pathogen Informatics"/>
        </authorList>
    </citation>
    <scope>NUCLEOTIDE SEQUENCE [LARGE SCALE GENOMIC DNA]</scope>
</reference>
<dbReference type="InterPro" id="IPR026082">
    <property type="entry name" value="ABCA"/>
</dbReference>
<dbReference type="OrthoDB" id="10255969at2759"/>
<dbReference type="WBParaSite" id="GPUH_0000063801-mRNA-1">
    <property type="protein sequence ID" value="GPUH_0000063801-mRNA-1"/>
    <property type="gene ID" value="GPUH_0000063801"/>
</dbReference>